<dbReference type="Pfam" id="PF18151">
    <property type="entry name" value="DUF5601"/>
    <property type="match status" value="1"/>
</dbReference>
<proteinExistence type="predicted"/>
<protein>
    <submittedName>
        <fullName evidence="4">DUF5601 domain-containing protein</fullName>
    </submittedName>
</protein>
<dbReference type="EMBL" id="UYWY01003654">
    <property type="protein sequence ID" value="VDM28806.1"/>
    <property type="molecule type" value="Genomic_DNA"/>
</dbReference>
<name>A0A183U3L9_TOXCA</name>
<accession>A0A183U3L9</accession>
<evidence type="ECO:0000313" key="4">
    <source>
        <dbReference type="WBParaSite" id="TCNE_0000308901-mRNA-1"/>
    </source>
</evidence>
<evidence type="ECO:0000313" key="2">
    <source>
        <dbReference type="EMBL" id="VDM28806.1"/>
    </source>
</evidence>
<gene>
    <name evidence="2" type="ORF">TCNE_LOCUS3089</name>
</gene>
<evidence type="ECO:0000259" key="1">
    <source>
        <dbReference type="Pfam" id="PF18151"/>
    </source>
</evidence>
<organism evidence="3 4">
    <name type="scientific">Toxocara canis</name>
    <name type="common">Canine roundworm</name>
    <dbReference type="NCBI Taxonomy" id="6265"/>
    <lineage>
        <taxon>Eukaryota</taxon>
        <taxon>Metazoa</taxon>
        <taxon>Ecdysozoa</taxon>
        <taxon>Nematoda</taxon>
        <taxon>Chromadorea</taxon>
        <taxon>Rhabditida</taxon>
        <taxon>Spirurina</taxon>
        <taxon>Ascaridomorpha</taxon>
        <taxon>Ascaridoidea</taxon>
        <taxon>Toxocaridae</taxon>
        <taxon>Toxocara</taxon>
    </lineage>
</organism>
<dbReference type="Proteomes" id="UP000050794">
    <property type="component" value="Unassembled WGS sequence"/>
</dbReference>
<reference evidence="2 3" key="2">
    <citation type="submission" date="2018-11" db="EMBL/GenBank/DDBJ databases">
        <authorList>
            <consortium name="Pathogen Informatics"/>
        </authorList>
    </citation>
    <scope>NUCLEOTIDE SEQUENCE [LARGE SCALE GENOMIC DNA]</scope>
</reference>
<keyword evidence="3" id="KW-1185">Reference proteome</keyword>
<dbReference type="WBParaSite" id="TCNE_0000308901-mRNA-1">
    <property type="protein sequence ID" value="TCNE_0000308901-mRNA-1"/>
    <property type="gene ID" value="TCNE_0000308901"/>
</dbReference>
<dbReference type="AlphaFoldDB" id="A0A183U3L9"/>
<dbReference type="InterPro" id="IPR041545">
    <property type="entry name" value="DUF5601"/>
</dbReference>
<reference evidence="4" key="1">
    <citation type="submission" date="2016-06" db="UniProtKB">
        <authorList>
            <consortium name="WormBaseParasite"/>
        </authorList>
    </citation>
    <scope>IDENTIFICATION</scope>
</reference>
<feature type="domain" description="RABX5 catalytic core helical" evidence="1">
    <location>
        <begin position="203"/>
        <end position="265"/>
    </location>
</feature>
<evidence type="ECO:0000313" key="3">
    <source>
        <dbReference type="Proteomes" id="UP000050794"/>
    </source>
</evidence>
<sequence>MPPYYDANNVTQCRAFVDAKRKLRLVLSSVGSGSMPGSSNTAIALGESSAIDSLSAANHAHRFSAFATLFLVSPQFIMNNSTFLVLRSGERSDSEHLIEFLKILLAESINGHDKTLSAQIREVLRCLTAFDEKGVRKLLRTLKDEHRKRTAYLLYLQQSRLTLLQLRSYLEKLSSRVQREKSLTMECLVEVLVRFYLEQRDVYLRRFMADFQLLKAQDERTDAVERTLAMLNARLPLEPMWKHADAEMLAYARKSLERSLMAQIYVLALYPNGEADQCRDRYVARSEDMGGGA</sequence>